<evidence type="ECO:0000313" key="9">
    <source>
        <dbReference type="Proteomes" id="UP000694844"/>
    </source>
</evidence>
<evidence type="ECO:0000256" key="5">
    <source>
        <dbReference type="ARBA" id="ARBA00023242"/>
    </source>
</evidence>
<protein>
    <submittedName>
        <fullName evidence="10">Polycomb group RING finger protein 3-like isoform X1</fullName>
    </submittedName>
</protein>
<gene>
    <name evidence="10" type="primary">LOC111134437</name>
</gene>
<keyword evidence="2" id="KW-0479">Metal-binding</keyword>
<dbReference type="PROSITE" id="PS50089">
    <property type="entry name" value="ZF_RING_2"/>
    <property type="match status" value="1"/>
</dbReference>
<dbReference type="InterPro" id="IPR051507">
    <property type="entry name" value="PcG_RING_finger"/>
</dbReference>
<reference evidence="10" key="1">
    <citation type="submission" date="2025-08" db="UniProtKB">
        <authorList>
            <consortium name="RefSeq"/>
        </authorList>
    </citation>
    <scope>IDENTIFICATION</scope>
    <source>
        <tissue evidence="10">Whole sample</tissue>
    </source>
</reference>
<sequence>MATTVSKSEVDELSNETEKINLSSENIPKPQISPEPTSLLEQLKLLPEPPSLSKEPIILQLRELNPYITCGLCGGYLYEASTITECMHTFCKTCIVRYTERCLTCPTCDTPIHPTDPFVHIRHDSTLQDIVYRLLPKVAEVEQKREIEFYEKHEKETGEVILPKLQLPPSPPSTPPPRTDQPPLPSEYVRKKKKEPPLGNFRPLFVSLVLTQICEHEEFIEEFELEKQFIRVTKRATIQNVCNYIKKKLQLGNIYNVNIFHPEEMNCAGWIGAETTLENLRDTYYAGHDCLIELHYKISPKEEEMLETT</sequence>
<evidence type="ECO:0000256" key="3">
    <source>
        <dbReference type="ARBA" id="ARBA00022771"/>
    </source>
</evidence>
<dbReference type="InterPro" id="IPR013083">
    <property type="entry name" value="Znf_RING/FYVE/PHD"/>
</dbReference>
<dbReference type="AlphaFoldDB" id="A0A8B8EI69"/>
<evidence type="ECO:0000313" key="10">
    <source>
        <dbReference type="RefSeq" id="XP_022339148.1"/>
    </source>
</evidence>
<dbReference type="InterPro" id="IPR001841">
    <property type="entry name" value="Znf_RING"/>
</dbReference>
<evidence type="ECO:0000256" key="6">
    <source>
        <dbReference type="PROSITE-ProRule" id="PRU00175"/>
    </source>
</evidence>
<evidence type="ECO:0000256" key="1">
    <source>
        <dbReference type="ARBA" id="ARBA00004123"/>
    </source>
</evidence>
<dbReference type="Proteomes" id="UP000694844">
    <property type="component" value="Chromosome 5"/>
</dbReference>
<dbReference type="GeneID" id="111134437"/>
<accession>A0A8B8EI69</accession>
<dbReference type="PROSITE" id="PS00518">
    <property type="entry name" value="ZF_RING_1"/>
    <property type="match status" value="1"/>
</dbReference>
<dbReference type="FunFam" id="3.30.40.10:FF:000033">
    <property type="entry name" value="Polycomb group RING finger protein 3"/>
    <property type="match status" value="1"/>
</dbReference>
<comment type="subcellular location">
    <subcellularLocation>
        <location evidence="1">Nucleus</location>
    </subcellularLocation>
</comment>
<dbReference type="KEGG" id="cvn:111134437"/>
<dbReference type="Pfam" id="PF13923">
    <property type="entry name" value="zf-C3HC4_2"/>
    <property type="match status" value="1"/>
</dbReference>
<organism evidence="9 10">
    <name type="scientific">Crassostrea virginica</name>
    <name type="common">Eastern oyster</name>
    <dbReference type="NCBI Taxonomy" id="6565"/>
    <lineage>
        <taxon>Eukaryota</taxon>
        <taxon>Metazoa</taxon>
        <taxon>Spiralia</taxon>
        <taxon>Lophotrochozoa</taxon>
        <taxon>Mollusca</taxon>
        <taxon>Bivalvia</taxon>
        <taxon>Autobranchia</taxon>
        <taxon>Pteriomorphia</taxon>
        <taxon>Ostreida</taxon>
        <taxon>Ostreoidea</taxon>
        <taxon>Ostreidae</taxon>
        <taxon>Crassostrea</taxon>
    </lineage>
</organism>
<feature type="region of interest" description="Disordered" evidence="7">
    <location>
        <begin position="161"/>
        <end position="195"/>
    </location>
</feature>
<dbReference type="GO" id="GO:0008270">
    <property type="term" value="F:zinc ion binding"/>
    <property type="evidence" value="ECO:0007669"/>
    <property type="project" value="UniProtKB-KW"/>
</dbReference>
<dbReference type="RefSeq" id="XP_022339148.1">
    <property type="nucleotide sequence ID" value="XM_022483440.1"/>
</dbReference>
<evidence type="ECO:0000259" key="8">
    <source>
        <dbReference type="PROSITE" id="PS50089"/>
    </source>
</evidence>
<evidence type="ECO:0000256" key="2">
    <source>
        <dbReference type="ARBA" id="ARBA00022723"/>
    </source>
</evidence>
<proteinExistence type="predicted"/>
<dbReference type="OrthoDB" id="1305878at2759"/>
<dbReference type="InterPro" id="IPR017907">
    <property type="entry name" value="Znf_RING_CS"/>
</dbReference>
<keyword evidence="4" id="KW-0862">Zinc</keyword>
<keyword evidence="3 6" id="KW-0863">Zinc-finger</keyword>
<dbReference type="SMART" id="SM00184">
    <property type="entry name" value="RING"/>
    <property type="match status" value="1"/>
</dbReference>
<dbReference type="Gene3D" id="3.10.20.90">
    <property type="entry name" value="Phosphatidylinositol 3-kinase Catalytic Subunit, Chain A, domain 1"/>
    <property type="match status" value="1"/>
</dbReference>
<dbReference type="SUPFAM" id="SSF57850">
    <property type="entry name" value="RING/U-box"/>
    <property type="match status" value="1"/>
</dbReference>
<keyword evidence="5" id="KW-0539">Nucleus</keyword>
<evidence type="ECO:0000256" key="7">
    <source>
        <dbReference type="SAM" id="MobiDB-lite"/>
    </source>
</evidence>
<feature type="domain" description="RING-type" evidence="8">
    <location>
        <begin position="70"/>
        <end position="109"/>
    </location>
</feature>
<dbReference type="Gene3D" id="3.30.40.10">
    <property type="entry name" value="Zinc/RING finger domain, C3HC4 (zinc finger)"/>
    <property type="match status" value="1"/>
</dbReference>
<evidence type="ECO:0000256" key="4">
    <source>
        <dbReference type="ARBA" id="ARBA00022833"/>
    </source>
</evidence>
<feature type="region of interest" description="Disordered" evidence="7">
    <location>
        <begin position="1"/>
        <end position="34"/>
    </location>
</feature>
<keyword evidence="9" id="KW-1185">Reference proteome</keyword>
<dbReference type="PANTHER" id="PTHR45893">
    <property type="entry name" value="POLYCOMB GROUP RING FINGER PROTEIN"/>
    <property type="match status" value="1"/>
</dbReference>
<feature type="compositionally biased region" description="Pro residues" evidence="7">
    <location>
        <begin position="166"/>
        <end position="185"/>
    </location>
</feature>
<name>A0A8B8EI69_CRAVI</name>
<dbReference type="GO" id="GO:0031519">
    <property type="term" value="C:PcG protein complex"/>
    <property type="evidence" value="ECO:0007669"/>
    <property type="project" value="UniProtKB-ARBA"/>
</dbReference>